<feature type="transmembrane region" description="Helical" evidence="1">
    <location>
        <begin position="350"/>
        <end position="370"/>
    </location>
</feature>
<proteinExistence type="predicted"/>
<feature type="transmembrane region" description="Helical" evidence="1">
    <location>
        <begin position="29"/>
        <end position="54"/>
    </location>
</feature>
<name>A0ABU9VR02_9CLOT</name>
<comment type="caution">
    <text evidence="2">The sequence shown here is derived from an EMBL/GenBank/DDBJ whole genome shotgun (WGS) entry which is preliminary data.</text>
</comment>
<keyword evidence="1" id="KW-1133">Transmembrane helix</keyword>
<dbReference type="InterPro" id="IPR007294">
    <property type="entry name" value="DUF401"/>
</dbReference>
<organism evidence="2 3">
    <name type="scientific">Anoxynatronum sibiricum</name>
    <dbReference type="NCBI Taxonomy" id="210623"/>
    <lineage>
        <taxon>Bacteria</taxon>
        <taxon>Bacillati</taxon>
        <taxon>Bacillota</taxon>
        <taxon>Clostridia</taxon>
        <taxon>Eubacteriales</taxon>
        <taxon>Clostridiaceae</taxon>
        <taxon>Anoxynatronum</taxon>
    </lineage>
</organism>
<keyword evidence="1" id="KW-0812">Transmembrane</keyword>
<keyword evidence="3" id="KW-1185">Reference proteome</keyword>
<dbReference type="PANTHER" id="PTHR39556:SF1">
    <property type="entry name" value="PROTEIN, PUTATIVE-RELATED"/>
    <property type="match status" value="1"/>
</dbReference>
<feature type="transmembrane region" description="Helical" evidence="1">
    <location>
        <begin position="224"/>
        <end position="251"/>
    </location>
</feature>
<dbReference type="RefSeq" id="WP_343184951.1">
    <property type="nucleotide sequence ID" value="NZ_JBCITM010000003.1"/>
</dbReference>
<reference evidence="2 3" key="1">
    <citation type="submission" date="2024-04" db="EMBL/GenBank/DDBJ databases">
        <title>Genome sequencing and metabolic network reconstruction of aminoacids and betaine degradation by Anoxynatronum sibiricum.</title>
        <authorList>
            <person name="Detkova E.N."/>
            <person name="Boltjanskaja Y.V."/>
            <person name="Mardanov A.V."/>
            <person name="Kevbrin V."/>
        </authorList>
    </citation>
    <scope>NUCLEOTIDE SEQUENCE [LARGE SCALE GENOMIC DNA]</scope>
    <source>
        <strain evidence="2 3">Z-7981</strain>
    </source>
</reference>
<evidence type="ECO:0000256" key="1">
    <source>
        <dbReference type="SAM" id="Phobius"/>
    </source>
</evidence>
<feature type="transmembrane region" description="Helical" evidence="1">
    <location>
        <begin position="271"/>
        <end position="294"/>
    </location>
</feature>
<feature type="transmembrane region" description="Helical" evidence="1">
    <location>
        <begin position="168"/>
        <end position="192"/>
    </location>
</feature>
<sequence>MNQLIATLAAFLCIPVLLRFKVKLSYTIAVTTGILAVLSCIGMPAVGQVVAGLFTHAPSRDTILTVLLVSVVGGTMKHYGVLDRIVTSILALVSSKKTVLVIIPSLIGTLIIPGGAILSAPFVDEIGADAGLAPARRAAVNLVFRHVAMILFPFSSTILLIRSSLPHINIYWVLLLTLIFLLLALTVAYFLYLKNIQPEPASKDHLTVHRALHLRHLFLDTAPIYVPVLINAATGLPFYMTMLVSIGIVYLQSNRHRFFQVLRESASWDTVLIIVAVLLMKDIILQMGDLLMLFDAIFAASNSSLSVMGVFMATSLFFGFITGNINAPLAVTLPMLIRISTDMTMVQLHIFAYFLLISAFLGYYFSPLHLCQTFTLKMMKVTTGQLYREYRLYAPATVLILMVTTLSLLTLVRSW</sequence>
<protein>
    <submittedName>
        <fullName evidence="2">DUF401 family protein</fullName>
    </submittedName>
</protein>
<feature type="transmembrane region" description="Helical" evidence="1">
    <location>
        <begin position="99"/>
        <end position="123"/>
    </location>
</feature>
<feature type="transmembrane region" description="Helical" evidence="1">
    <location>
        <begin position="390"/>
        <end position="412"/>
    </location>
</feature>
<dbReference type="PANTHER" id="PTHR39556">
    <property type="entry name" value="PROTEIN, PUTATIVE-RELATED"/>
    <property type="match status" value="1"/>
</dbReference>
<evidence type="ECO:0000313" key="2">
    <source>
        <dbReference type="EMBL" id="MEN1759585.1"/>
    </source>
</evidence>
<gene>
    <name evidence="2" type="ORF">AAIG11_03775</name>
</gene>
<feature type="transmembrane region" description="Helical" evidence="1">
    <location>
        <begin position="306"/>
        <end position="329"/>
    </location>
</feature>
<feature type="transmembrane region" description="Helical" evidence="1">
    <location>
        <begin position="143"/>
        <end position="161"/>
    </location>
</feature>
<evidence type="ECO:0000313" key="3">
    <source>
        <dbReference type="Proteomes" id="UP001407405"/>
    </source>
</evidence>
<accession>A0ABU9VR02</accession>
<dbReference type="Proteomes" id="UP001407405">
    <property type="component" value="Unassembled WGS sequence"/>
</dbReference>
<keyword evidence="1" id="KW-0472">Membrane</keyword>
<dbReference type="EMBL" id="JBCITM010000003">
    <property type="protein sequence ID" value="MEN1759585.1"/>
    <property type="molecule type" value="Genomic_DNA"/>
</dbReference>
<dbReference type="Pfam" id="PF04165">
    <property type="entry name" value="DUF401"/>
    <property type="match status" value="1"/>
</dbReference>